<dbReference type="InterPro" id="IPR042003">
    <property type="entry name" value="Sortase_E"/>
</dbReference>
<proteinExistence type="predicted"/>
<dbReference type="EMBL" id="JBHSAY010000003">
    <property type="protein sequence ID" value="MFC4129389.1"/>
    <property type="molecule type" value="Genomic_DNA"/>
</dbReference>
<dbReference type="NCBIfam" id="TIGR01076">
    <property type="entry name" value="sortase_fam"/>
    <property type="match status" value="1"/>
</dbReference>
<accession>A0ABV8LH50</accession>
<reference evidence="4" key="1">
    <citation type="journal article" date="2019" name="Int. J. Syst. Evol. Microbiol.">
        <title>The Global Catalogue of Microorganisms (GCM) 10K type strain sequencing project: providing services to taxonomists for standard genome sequencing and annotation.</title>
        <authorList>
            <consortium name="The Broad Institute Genomics Platform"/>
            <consortium name="The Broad Institute Genome Sequencing Center for Infectious Disease"/>
            <person name="Wu L."/>
            <person name="Ma J."/>
        </authorList>
    </citation>
    <scope>NUCLEOTIDE SEQUENCE [LARGE SCALE GENOMIC DNA]</scope>
    <source>
        <strain evidence="4">CGMCC 4.7289</strain>
    </source>
</reference>
<feature type="region of interest" description="Disordered" evidence="2">
    <location>
        <begin position="149"/>
        <end position="169"/>
    </location>
</feature>
<organism evidence="3 4">
    <name type="scientific">Hamadaea flava</name>
    <dbReference type="NCBI Taxonomy" id="1742688"/>
    <lineage>
        <taxon>Bacteria</taxon>
        <taxon>Bacillati</taxon>
        <taxon>Actinomycetota</taxon>
        <taxon>Actinomycetes</taxon>
        <taxon>Micromonosporales</taxon>
        <taxon>Micromonosporaceae</taxon>
        <taxon>Hamadaea</taxon>
    </lineage>
</organism>
<dbReference type="SUPFAM" id="SSF63817">
    <property type="entry name" value="Sortase"/>
    <property type="match status" value="1"/>
</dbReference>
<dbReference type="InterPro" id="IPR023365">
    <property type="entry name" value="Sortase_dom-sf"/>
</dbReference>
<dbReference type="RefSeq" id="WP_382188498.1">
    <property type="nucleotide sequence ID" value="NZ_JBHSAY010000003.1"/>
</dbReference>
<evidence type="ECO:0000256" key="1">
    <source>
        <dbReference type="ARBA" id="ARBA00022801"/>
    </source>
</evidence>
<dbReference type="NCBIfam" id="NF033747">
    <property type="entry name" value="class_E_sortase"/>
    <property type="match status" value="1"/>
</dbReference>
<gene>
    <name evidence="3" type="ORF">ACFOZ4_02045</name>
</gene>
<dbReference type="CDD" id="cd05830">
    <property type="entry name" value="Sortase_E"/>
    <property type="match status" value="1"/>
</dbReference>
<keyword evidence="1" id="KW-0378">Hydrolase</keyword>
<evidence type="ECO:0000313" key="4">
    <source>
        <dbReference type="Proteomes" id="UP001595816"/>
    </source>
</evidence>
<comment type="caution">
    <text evidence="3">The sequence shown here is derived from an EMBL/GenBank/DDBJ whole genome shotgun (WGS) entry which is preliminary data.</text>
</comment>
<dbReference type="InterPro" id="IPR005754">
    <property type="entry name" value="Sortase"/>
</dbReference>
<keyword evidence="4" id="KW-1185">Reference proteome</keyword>
<name>A0ABV8LH50_9ACTN</name>
<feature type="region of interest" description="Disordered" evidence="2">
    <location>
        <begin position="55"/>
        <end position="77"/>
    </location>
</feature>
<dbReference type="Proteomes" id="UP001595816">
    <property type="component" value="Unassembled WGS sequence"/>
</dbReference>
<evidence type="ECO:0000313" key="3">
    <source>
        <dbReference type="EMBL" id="MFC4129389.1"/>
    </source>
</evidence>
<protein>
    <submittedName>
        <fullName evidence="3">Class E sortase</fullName>
    </submittedName>
</protein>
<dbReference type="Pfam" id="PF04203">
    <property type="entry name" value="Sortase"/>
    <property type="match status" value="1"/>
</dbReference>
<sequence>MSAARVSGQPASGQPVSGQPVADDATTTIPRIPAADATTVIPRVDETSLIGKIPDVVPADADDSGKPARDRDDSGAPIRAVRRKDVYASAYADYTRVTVGSVIRTTLRTTGELLITCGLVLLLFAAYEVWGKAAIVDSHQNDLNQQLAQAWDTPTSSPSSSPATNTLAAPPGDAIARLYIPRLDKHWVVVQGVSPADIRYAPGHYPKSAMPGQDGNFSMAGHRMRSVFWDLDKLQVGDKIVVETRTTWYVYAVVKTRVVKPTQVEVVSPNPPEVKAAAKATNDKVTPGNPTVSLDRFLTLTTCNPKWDNYQRLIIHAALVDGSERPRADGPPAELKG</sequence>
<evidence type="ECO:0000256" key="2">
    <source>
        <dbReference type="SAM" id="MobiDB-lite"/>
    </source>
</evidence>
<feature type="compositionally biased region" description="Low complexity" evidence="2">
    <location>
        <begin position="153"/>
        <end position="169"/>
    </location>
</feature>
<feature type="region of interest" description="Disordered" evidence="2">
    <location>
        <begin position="1"/>
        <end position="33"/>
    </location>
</feature>
<dbReference type="InterPro" id="IPR053465">
    <property type="entry name" value="Sortase_Class_E"/>
</dbReference>
<dbReference type="Gene3D" id="2.40.260.10">
    <property type="entry name" value="Sortase"/>
    <property type="match status" value="1"/>
</dbReference>
<feature type="compositionally biased region" description="Basic and acidic residues" evidence="2">
    <location>
        <begin position="63"/>
        <end position="74"/>
    </location>
</feature>